<dbReference type="Pfam" id="PF01553">
    <property type="entry name" value="Acyltransferase"/>
    <property type="match status" value="1"/>
</dbReference>
<name>A0A2Z4FP31_9DELT</name>
<evidence type="ECO:0000256" key="6">
    <source>
        <dbReference type="SAM" id="MobiDB-lite"/>
    </source>
</evidence>
<dbReference type="Proteomes" id="UP000249799">
    <property type="component" value="Chromosome"/>
</dbReference>
<dbReference type="CDD" id="cd07993">
    <property type="entry name" value="LPLAT_DHAPAT-like"/>
    <property type="match status" value="1"/>
</dbReference>
<dbReference type="InterPro" id="IPR045520">
    <property type="entry name" value="GPAT/DHAPAT_C"/>
</dbReference>
<dbReference type="OrthoDB" id="335193at2"/>
<dbReference type="InterPro" id="IPR041728">
    <property type="entry name" value="GPAT/DHAPAT_LPLAT"/>
</dbReference>
<dbReference type="Pfam" id="PF19277">
    <property type="entry name" value="GPAT_C"/>
    <property type="match status" value="2"/>
</dbReference>
<proteinExistence type="inferred from homology"/>
<comment type="subcellular location">
    <subcellularLocation>
        <location evidence="1">Endomembrane system</location>
        <topology evidence="1">Peripheral membrane protein</topology>
    </subcellularLocation>
</comment>
<comment type="similarity">
    <text evidence="2">Belongs to the GPAT/DAPAT family.</text>
</comment>
<evidence type="ECO:0000313" key="8">
    <source>
        <dbReference type="Proteomes" id="UP000249799"/>
    </source>
</evidence>
<feature type="compositionally biased region" description="Basic and acidic residues" evidence="6">
    <location>
        <begin position="1"/>
        <end position="25"/>
    </location>
</feature>
<dbReference type="PANTHER" id="PTHR12563:SF17">
    <property type="entry name" value="DIHYDROXYACETONE PHOSPHATE ACYLTRANSFERASE"/>
    <property type="match status" value="1"/>
</dbReference>
<accession>A0A2Z4FP31</accession>
<gene>
    <name evidence="7" type="ORF">DN745_15390</name>
</gene>
<evidence type="ECO:0000256" key="3">
    <source>
        <dbReference type="ARBA" id="ARBA00022679"/>
    </source>
</evidence>
<evidence type="ECO:0000256" key="2">
    <source>
        <dbReference type="ARBA" id="ARBA00007937"/>
    </source>
</evidence>
<keyword evidence="4" id="KW-0472">Membrane</keyword>
<dbReference type="GO" id="GO:0005886">
    <property type="term" value="C:plasma membrane"/>
    <property type="evidence" value="ECO:0007669"/>
    <property type="project" value="TreeGrafter"/>
</dbReference>
<dbReference type="EMBL" id="CP030032">
    <property type="protein sequence ID" value="AWV90630.1"/>
    <property type="molecule type" value="Genomic_DNA"/>
</dbReference>
<evidence type="ECO:0000256" key="5">
    <source>
        <dbReference type="ARBA" id="ARBA00023315"/>
    </source>
</evidence>
<dbReference type="AlphaFoldDB" id="A0A2Z4FP31"/>
<dbReference type="GO" id="GO:0016024">
    <property type="term" value="P:CDP-diacylglycerol biosynthetic process"/>
    <property type="evidence" value="ECO:0007669"/>
    <property type="project" value="UniProtKB-UniPathway"/>
</dbReference>
<dbReference type="SMART" id="SM00563">
    <property type="entry name" value="PlsC"/>
    <property type="match status" value="1"/>
</dbReference>
<evidence type="ECO:0000313" key="7">
    <source>
        <dbReference type="EMBL" id="AWV90630.1"/>
    </source>
</evidence>
<reference evidence="7 8" key="1">
    <citation type="submission" date="2018-06" db="EMBL/GenBank/DDBJ databases">
        <title>Lujinxingia sediminis gen. nov. sp. nov., a new facultative anaerobic member of the class Deltaproteobacteria, and proposal of Lujinxingaceae fam. nov.</title>
        <authorList>
            <person name="Guo L.-Y."/>
            <person name="Li C.-M."/>
            <person name="Wang S."/>
            <person name="Du Z.-J."/>
        </authorList>
    </citation>
    <scope>NUCLEOTIDE SEQUENCE [LARGE SCALE GENOMIC DNA]</scope>
    <source>
        <strain evidence="7 8">FA350</strain>
    </source>
</reference>
<keyword evidence="5" id="KW-0012">Acyltransferase</keyword>
<dbReference type="GO" id="GO:0008374">
    <property type="term" value="F:O-acyltransferase activity"/>
    <property type="evidence" value="ECO:0007669"/>
    <property type="project" value="InterPro"/>
</dbReference>
<keyword evidence="8" id="KW-1185">Reference proteome</keyword>
<protein>
    <submittedName>
        <fullName evidence="7">Uncharacterized protein</fullName>
    </submittedName>
</protein>
<dbReference type="KEGG" id="bsed:DN745_15390"/>
<organism evidence="7 8">
    <name type="scientific">Bradymonas sediminis</name>
    <dbReference type="NCBI Taxonomy" id="1548548"/>
    <lineage>
        <taxon>Bacteria</taxon>
        <taxon>Deltaproteobacteria</taxon>
        <taxon>Bradymonadales</taxon>
        <taxon>Bradymonadaceae</taxon>
        <taxon>Bradymonas</taxon>
    </lineage>
</organism>
<dbReference type="UniPathway" id="UPA00557">
    <property type="reaction ID" value="UER00612"/>
</dbReference>
<dbReference type="SUPFAM" id="SSF69593">
    <property type="entry name" value="Glycerol-3-phosphate (1)-acyltransferase"/>
    <property type="match status" value="1"/>
</dbReference>
<dbReference type="InterPro" id="IPR002123">
    <property type="entry name" value="Plipid/glycerol_acylTrfase"/>
</dbReference>
<dbReference type="PANTHER" id="PTHR12563">
    <property type="entry name" value="GLYCEROL-3-PHOSPHATE ACYLTRANSFERASE"/>
    <property type="match status" value="1"/>
</dbReference>
<keyword evidence="3" id="KW-0808">Transferase</keyword>
<dbReference type="InterPro" id="IPR022284">
    <property type="entry name" value="GPAT/DHAPAT"/>
</dbReference>
<sequence length="1005" mass="114319">MTVDREIQNYEKDPQPSEEVARADAAEPGVSESESVTKKPRESTLPADLPRLDEESEVTQTSELEVVRTEHAALAARLLERPHKSAMLRVTGRLLRLIGSILFTHVLFGQRNRDNLRDVAETGTPVYVMQSRSFLDYLYFNYLFLKNDLPLAQYANGVNTNWVRGPFAWLKQLFRRKPAEAPELCMQALVENNQAAFLFLEESKKGAEENYEFSQKYLTRLIHAQKHSARPIIVVPLLLVWEKRPDPKRAGLIQEVFGTPQRPGFFRKFLSFFQTFWQSFFKIGQPMVQISTTLNLESFLREYPHAGSADASELLRARLLNYLERERSVILGPTGEAPEVLYKQMINRPALIEAVREMAAEEGVDEAVIRERVREQFDEIAASPSPLMLKIWASVLSFVWYRIYDGLDLDTEGLEKVKEAARDSSIVLIPSHKSHVDYLVMSYIMYNYGMVTPLVAAGVNLSFWPMGPLFRWAGGFFIRRTFRGEKLYPLVFREYLISQMEEGYPIEFFIEGTRSRTGKLIKPKYGMLEMIIRAYTSGRIDSLKLVPISVGYERIIEERSYRRELLGGEKQKEGITGLLKTPKFLTSKYGRLYIEFGDPISLGDYLDLYEIDHLRPSDEDMDAVTVRLAHRIIYEINHVATVTPTALAAMALLSNISLKDGDADSGQPAGISRRLLLDEVGFILHLLINREEPARISGTLTEGLEEFDAQLAALRSAGARARWPSLDKLSGNDSRPSAAGGLESVMGDAVESVIEEAIGLFTDNKQVRVERVGDDVFYSVPEESRPELAYYRNNIVHYFVAQALLASAVRKFKATDISMAELMEETRFLSKLFKFEWIYEERAQFENVFLRTLRGFEAAGWVEVEGFDGFKDDQDPREAVVGARVRIPDPFPAELNFFARLVASLLEAYALVVEMVAQSEARWERDALIKKALKKSRADYAAGQIFYYESISKPTFKNAVRLLDDWAAIEKISVGKKASALAYSPSEDWDRARFDALTGRLRSFL</sequence>
<evidence type="ECO:0000256" key="1">
    <source>
        <dbReference type="ARBA" id="ARBA00004184"/>
    </source>
</evidence>
<dbReference type="GO" id="GO:0012505">
    <property type="term" value="C:endomembrane system"/>
    <property type="evidence" value="ECO:0007669"/>
    <property type="project" value="UniProtKB-SubCell"/>
</dbReference>
<evidence type="ECO:0000256" key="4">
    <source>
        <dbReference type="ARBA" id="ARBA00023136"/>
    </source>
</evidence>
<feature type="region of interest" description="Disordered" evidence="6">
    <location>
        <begin position="1"/>
        <end position="47"/>
    </location>
</feature>